<feature type="non-terminal residue" evidence="6">
    <location>
        <position position="1"/>
    </location>
</feature>
<keyword evidence="5" id="KW-0503">Monooxygenase</keyword>
<comment type="similarity">
    <text evidence="2 5">Belongs to the cytochrome P450 family.</text>
</comment>
<dbReference type="InterPro" id="IPR001128">
    <property type="entry name" value="Cyt_P450"/>
</dbReference>
<dbReference type="Pfam" id="PF00067">
    <property type="entry name" value="p450"/>
    <property type="match status" value="2"/>
</dbReference>
<evidence type="ECO:0000313" key="7">
    <source>
        <dbReference type="Proteomes" id="UP000789901"/>
    </source>
</evidence>
<protein>
    <submittedName>
        <fullName evidence="6">9935_t:CDS:1</fullName>
    </submittedName>
</protein>
<evidence type="ECO:0000256" key="4">
    <source>
        <dbReference type="ARBA" id="ARBA00023004"/>
    </source>
</evidence>
<keyword evidence="4 5" id="KW-0408">Iron</keyword>
<evidence type="ECO:0000256" key="3">
    <source>
        <dbReference type="ARBA" id="ARBA00022723"/>
    </source>
</evidence>
<dbReference type="InterPro" id="IPR002403">
    <property type="entry name" value="Cyt_P450_E_grp-IV"/>
</dbReference>
<name>A0ABN7WHS0_GIGMA</name>
<keyword evidence="3 5" id="KW-0479">Metal-binding</keyword>
<keyword evidence="5" id="KW-0560">Oxidoreductase</keyword>
<dbReference type="Gene3D" id="1.10.630.10">
    <property type="entry name" value="Cytochrome P450"/>
    <property type="match status" value="2"/>
</dbReference>
<proteinExistence type="inferred from homology"/>
<feature type="non-terminal residue" evidence="6">
    <location>
        <position position="366"/>
    </location>
</feature>
<gene>
    <name evidence="6" type="ORF">GMARGA_LOCUS31001</name>
</gene>
<evidence type="ECO:0000256" key="2">
    <source>
        <dbReference type="ARBA" id="ARBA00010617"/>
    </source>
</evidence>
<keyword evidence="5" id="KW-0349">Heme</keyword>
<comment type="cofactor">
    <cofactor evidence="1">
        <name>heme</name>
        <dbReference type="ChEBI" id="CHEBI:30413"/>
    </cofactor>
</comment>
<evidence type="ECO:0000313" key="6">
    <source>
        <dbReference type="EMBL" id="CAG8832326.1"/>
    </source>
</evidence>
<sequence>TLPLDLLLGRPYNFFDEIAKIIREELSNDMRQYTNRIQDAAKKSIDKYIGDCKTQKCIKPLQQIIQQIVAIPAASVIVGEDLSNDDELVNTFAHLTQDITPALSLPPFLNFIHPSLHTNFFVFRLKHTNHPYKKHKQVIIDRIIQIIKQREHKKKELGSTWKPPADILQLFINVSTKDGLVDVKKVADYIIDIIFAAMHTTSNTISNVLYEYGGRPEYWKELFEENQRISLEIKDGYLTSKDINNMLDWNIKLLMIFIPSQMVIKNVFMYVTEIQGTDSKTSTFDGFQHIGKNSRATKAEREYIPFGLGRHACPGRFFALHVIKIILYLLIEKYKIVTENGTIVKRVFAGSYIVPSSEGVIFENRK</sequence>
<dbReference type="Proteomes" id="UP000789901">
    <property type="component" value="Unassembled WGS sequence"/>
</dbReference>
<dbReference type="InterPro" id="IPR017972">
    <property type="entry name" value="Cyt_P450_CS"/>
</dbReference>
<accession>A0ABN7WHS0</accession>
<organism evidence="6 7">
    <name type="scientific">Gigaspora margarita</name>
    <dbReference type="NCBI Taxonomy" id="4874"/>
    <lineage>
        <taxon>Eukaryota</taxon>
        <taxon>Fungi</taxon>
        <taxon>Fungi incertae sedis</taxon>
        <taxon>Mucoromycota</taxon>
        <taxon>Glomeromycotina</taxon>
        <taxon>Glomeromycetes</taxon>
        <taxon>Diversisporales</taxon>
        <taxon>Gigasporaceae</taxon>
        <taxon>Gigaspora</taxon>
    </lineage>
</organism>
<dbReference type="EMBL" id="CAJVQB010045111">
    <property type="protein sequence ID" value="CAG8832326.1"/>
    <property type="molecule type" value="Genomic_DNA"/>
</dbReference>
<dbReference type="PRINTS" id="PR00465">
    <property type="entry name" value="EP450IV"/>
</dbReference>
<dbReference type="PROSITE" id="PS00086">
    <property type="entry name" value="CYTOCHROME_P450"/>
    <property type="match status" value="1"/>
</dbReference>
<dbReference type="PANTHER" id="PTHR46206">
    <property type="entry name" value="CYTOCHROME P450"/>
    <property type="match status" value="1"/>
</dbReference>
<dbReference type="SUPFAM" id="SSF48264">
    <property type="entry name" value="Cytochrome P450"/>
    <property type="match status" value="1"/>
</dbReference>
<comment type="caution">
    <text evidence="6">The sequence shown here is derived from an EMBL/GenBank/DDBJ whole genome shotgun (WGS) entry which is preliminary data.</text>
</comment>
<reference evidence="6 7" key="1">
    <citation type="submission" date="2021-06" db="EMBL/GenBank/DDBJ databases">
        <authorList>
            <person name="Kallberg Y."/>
            <person name="Tangrot J."/>
            <person name="Rosling A."/>
        </authorList>
    </citation>
    <scope>NUCLEOTIDE SEQUENCE [LARGE SCALE GENOMIC DNA]</scope>
    <source>
        <strain evidence="6 7">120-4 pot B 10/14</strain>
    </source>
</reference>
<keyword evidence="7" id="KW-1185">Reference proteome</keyword>
<dbReference type="InterPro" id="IPR036396">
    <property type="entry name" value="Cyt_P450_sf"/>
</dbReference>
<evidence type="ECO:0000256" key="1">
    <source>
        <dbReference type="ARBA" id="ARBA00001971"/>
    </source>
</evidence>
<evidence type="ECO:0000256" key="5">
    <source>
        <dbReference type="RuleBase" id="RU000461"/>
    </source>
</evidence>